<evidence type="ECO:0000259" key="2">
    <source>
        <dbReference type="Pfam" id="PF03795"/>
    </source>
</evidence>
<dbReference type="Proteomes" id="UP001606134">
    <property type="component" value="Unassembled WGS sequence"/>
</dbReference>
<dbReference type="InterPro" id="IPR005545">
    <property type="entry name" value="YCII"/>
</dbReference>
<comment type="caution">
    <text evidence="3">The sequence shown here is derived from an EMBL/GenBank/DDBJ whole genome shotgun (WGS) entry which is preliminary data.</text>
</comment>
<protein>
    <submittedName>
        <fullName evidence="3">YciI family protein</fullName>
    </submittedName>
</protein>
<dbReference type="Pfam" id="PF03795">
    <property type="entry name" value="YCII"/>
    <property type="match status" value="1"/>
</dbReference>
<gene>
    <name evidence="3" type="ORF">ACG04R_05200</name>
</gene>
<dbReference type="EMBL" id="JBIGIC010000002">
    <property type="protein sequence ID" value="MFG6486059.1"/>
    <property type="molecule type" value="Genomic_DNA"/>
</dbReference>
<dbReference type="RefSeq" id="WP_394406944.1">
    <property type="nucleotide sequence ID" value="NZ_JBIGIC010000002.1"/>
</dbReference>
<comment type="similarity">
    <text evidence="1">Belongs to the YciI family.</text>
</comment>
<evidence type="ECO:0000313" key="3">
    <source>
        <dbReference type="EMBL" id="MFG6486059.1"/>
    </source>
</evidence>
<accession>A0ABW7H823</accession>
<dbReference type="Gene3D" id="3.30.70.1060">
    <property type="entry name" value="Dimeric alpha+beta barrel"/>
    <property type="match status" value="1"/>
</dbReference>
<sequence length="131" mass="14629">MDQPKHDYLVISRGQWDEHASHEDVQRAIDQFYVWYESHLASGRMKPGSRLASAGKVITHQLITDGPFAETKEIVGGYWFIVAASLDEAAALAAQNPCLAVGLTLELRPLDAERPRSTDITNETPLQWRQG</sequence>
<evidence type="ECO:0000256" key="1">
    <source>
        <dbReference type="ARBA" id="ARBA00007689"/>
    </source>
</evidence>
<proteinExistence type="inferred from homology"/>
<evidence type="ECO:0000313" key="4">
    <source>
        <dbReference type="Proteomes" id="UP001606134"/>
    </source>
</evidence>
<keyword evidence="4" id="KW-1185">Reference proteome</keyword>
<dbReference type="PANTHER" id="PTHR35174:SF3">
    <property type="entry name" value="BLL7171 PROTEIN"/>
    <property type="match status" value="1"/>
</dbReference>
<dbReference type="InterPro" id="IPR011008">
    <property type="entry name" value="Dimeric_a/b-barrel"/>
</dbReference>
<reference evidence="3 4" key="1">
    <citation type="submission" date="2024-08" db="EMBL/GenBank/DDBJ databases">
        <authorList>
            <person name="Lu H."/>
        </authorList>
    </citation>
    <scope>NUCLEOTIDE SEQUENCE [LARGE SCALE GENOMIC DNA]</scope>
    <source>
        <strain evidence="3 4">BYS78W</strain>
    </source>
</reference>
<dbReference type="PANTHER" id="PTHR35174">
    <property type="entry name" value="BLL7171 PROTEIN-RELATED"/>
    <property type="match status" value="1"/>
</dbReference>
<organism evidence="3 4">
    <name type="scientific">Pelomonas candidula</name>
    <dbReference type="NCBI Taxonomy" id="3299025"/>
    <lineage>
        <taxon>Bacteria</taxon>
        <taxon>Pseudomonadati</taxon>
        <taxon>Pseudomonadota</taxon>
        <taxon>Betaproteobacteria</taxon>
        <taxon>Burkholderiales</taxon>
        <taxon>Sphaerotilaceae</taxon>
        <taxon>Roseateles</taxon>
    </lineage>
</organism>
<feature type="domain" description="YCII-related" evidence="2">
    <location>
        <begin position="21"/>
        <end position="103"/>
    </location>
</feature>
<dbReference type="SUPFAM" id="SSF54909">
    <property type="entry name" value="Dimeric alpha+beta barrel"/>
    <property type="match status" value="1"/>
</dbReference>
<name>A0ABW7H823_9BURK</name>